<reference evidence="1" key="2">
    <citation type="submission" date="2018-05" db="EMBL/GenBank/DDBJ databases">
        <title>OmerRS3 (Oryza meridionalis Reference Sequence Version 3).</title>
        <authorList>
            <person name="Zhang J."/>
            <person name="Kudrna D."/>
            <person name="Lee S."/>
            <person name="Talag J."/>
            <person name="Welchert J."/>
            <person name="Wing R.A."/>
        </authorList>
    </citation>
    <scope>NUCLEOTIDE SEQUENCE [LARGE SCALE GENOMIC DNA]</scope>
    <source>
        <strain evidence="1">cv. OR44</strain>
    </source>
</reference>
<organism evidence="1">
    <name type="scientific">Oryza meridionalis</name>
    <dbReference type="NCBI Taxonomy" id="40149"/>
    <lineage>
        <taxon>Eukaryota</taxon>
        <taxon>Viridiplantae</taxon>
        <taxon>Streptophyta</taxon>
        <taxon>Embryophyta</taxon>
        <taxon>Tracheophyta</taxon>
        <taxon>Spermatophyta</taxon>
        <taxon>Magnoliopsida</taxon>
        <taxon>Liliopsida</taxon>
        <taxon>Poales</taxon>
        <taxon>Poaceae</taxon>
        <taxon>BOP clade</taxon>
        <taxon>Oryzoideae</taxon>
        <taxon>Oryzeae</taxon>
        <taxon>Oryzinae</taxon>
        <taxon>Oryza</taxon>
    </lineage>
</organism>
<dbReference type="Gramene" id="OMERI07G09320.1">
    <property type="protein sequence ID" value="OMERI07G09320.1"/>
    <property type="gene ID" value="OMERI07G09320"/>
</dbReference>
<dbReference type="EnsemblPlants" id="OMERI07G09320.1">
    <property type="protein sequence ID" value="OMERI07G09320.1"/>
    <property type="gene ID" value="OMERI07G09320"/>
</dbReference>
<evidence type="ECO:0000313" key="2">
    <source>
        <dbReference type="Proteomes" id="UP000008021"/>
    </source>
</evidence>
<dbReference type="HOGENOM" id="CLU_3437910_0_0_1"/>
<proteinExistence type="predicted"/>
<evidence type="ECO:0000313" key="1">
    <source>
        <dbReference type="EnsemblPlants" id="OMERI07G09320.1"/>
    </source>
</evidence>
<protein>
    <submittedName>
        <fullName evidence="1">Uncharacterized protein</fullName>
    </submittedName>
</protein>
<sequence length="11" mass="1090">MCTVVGASLLP</sequence>
<accession>A0A0E0EAE5</accession>
<dbReference type="Proteomes" id="UP000008021">
    <property type="component" value="Chromosome 7"/>
</dbReference>
<name>A0A0E0EAE5_9ORYZ</name>
<reference evidence="1" key="1">
    <citation type="submission" date="2015-04" db="UniProtKB">
        <authorList>
            <consortium name="EnsemblPlants"/>
        </authorList>
    </citation>
    <scope>IDENTIFICATION</scope>
</reference>
<keyword evidence="2" id="KW-1185">Reference proteome</keyword>